<feature type="repeat" description="TPR" evidence="5">
    <location>
        <begin position="431"/>
        <end position="464"/>
    </location>
</feature>
<organism evidence="7 8">
    <name type="scientific">Cyanidioschyzon merolae (strain NIES-3377 / 10D)</name>
    <name type="common">Unicellular red alga</name>
    <dbReference type="NCBI Taxonomy" id="280699"/>
    <lineage>
        <taxon>Eukaryota</taxon>
        <taxon>Rhodophyta</taxon>
        <taxon>Bangiophyceae</taxon>
        <taxon>Cyanidiales</taxon>
        <taxon>Cyanidiaceae</taxon>
        <taxon>Cyanidioschyzon</taxon>
    </lineage>
</organism>
<keyword evidence="8" id="KW-1185">Reference proteome</keyword>
<evidence type="ECO:0000256" key="5">
    <source>
        <dbReference type="PROSITE-ProRule" id="PRU00339"/>
    </source>
</evidence>
<dbReference type="SUPFAM" id="SSF48452">
    <property type="entry name" value="TPR-like"/>
    <property type="match status" value="2"/>
</dbReference>
<dbReference type="InterPro" id="IPR019734">
    <property type="entry name" value="TPR_rpt"/>
</dbReference>
<feature type="compositionally biased region" description="Polar residues" evidence="6">
    <location>
        <begin position="9"/>
        <end position="18"/>
    </location>
</feature>
<dbReference type="PROSITE" id="PS50293">
    <property type="entry name" value="TPR_REGION"/>
    <property type="match status" value="2"/>
</dbReference>
<dbReference type="InterPro" id="IPR013105">
    <property type="entry name" value="TPR_2"/>
</dbReference>
<gene>
    <name evidence="7" type="ORF">CYME_CML093C</name>
</gene>
<accession>M1VI59</accession>
<dbReference type="InterPro" id="IPR051630">
    <property type="entry name" value="Corepressor-Demethylase"/>
</dbReference>
<dbReference type="KEGG" id="cme:CYME_CML093C"/>
<dbReference type="Pfam" id="PF07719">
    <property type="entry name" value="TPR_2"/>
    <property type="match status" value="1"/>
</dbReference>
<dbReference type="Proteomes" id="UP000007014">
    <property type="component" value="Chromosome 12"/>
</dbReference>
<dbReference type="PANTHER" id="PTHR14017:SF28">
    <property type="entry name" value="CHROMOSOME UNDETERMINED SCAFFOLD_98, WHOLE GENOME SHOTGUN SEQUENCE"/>
    <property type="match status" value="1"/>
</dbReference>
<comment type="subcellular location">
    <subcellularLocation>
        <location evidence="1">Nucleus</location>
    </subcellularLocation>
</comment>
<feature type="region of interest" description="Disordered" evidence="6">
    <location>
        <begin position="1"/>
        <end position="38"/>
    </location>
</feature>
<feature type="repeat" description="TPR" evidence="5">
    <location>
        <begin position="465"/>
        <end position="498"/>
    </location>
</feature>
<name>M1VI59_CYAM1</name>
<dbReference type="eggNOG" id="KOG1124">
    <property type="taxonomic scope" value="Eukaryota"/>
</dbReference>
<dbReference type="Pfam" id="PF13181">
    <property type="entry name" value="TPR_8"/>
    <property type="match status" value="2"/>
</dbReference>
<evidence type="ECO:0000256" key="3">
    <source>
        <dbReference type="ARBA" id="ARBA00022803"/>
    </source>
</evidence>
<feature type="region of interest" description="Disordered" evidence="6">
    <location>
        <begin position="816"/>
        <end position="867"/>
    </location>
</feature>
<dbReference type="HOGENOM" id="CLU_330745_0_0_1"/>
<feature type="compositionally biased region" description="Polar residues" evidence="6">
    <location>
        <begin position="286"/>
        <end position="300"/>
    </location>
</feature>
<feature type="repeat" description="TPR" evidence="5">
    <location>
        <begin position="363"/>
        <end position="396"/>
    </location>
</feature>
<reference evidence="7 8" key="1">
    <citation type="journal article" date="2004" name="Nature">
        <title>Genome sequence of the ultrasmall unicellular red alga Cyanidioschyzon merolae 10D.</title>
        <authorList>
            <person name="Matsuzaki M."/>
            <person name="Misumi O."/>
            <person name="Shin-i T."/>
            <person name="Maruyama S."/>
            <person name="Takahara M."/>
            <person name="Miyagishima S."/>
            <person name="Mori T."/>
            <person name="Nishida K."/>
            <person name="Yagisawa F."/>
            <person name="Nishida K."/>
            <person name="Yoshida Y."/>
            <person name="Nishimura Y."/>
            <person name="Nakao S."/>
            <person name="Kobayashi T."/>
            <person name="Momoyama Y."/>
            <person name="Higashiyama T."/>
            <person name="Minoda A."/>
            <person name="Sano M."/>
            <person name="Nomoto H."/>
            <person name="Oishi K."/>
            <person name="Hayashi H."/>
            <person name="Ohta F."/>
            <person name="Nishizaka S."/>
            <person name="Haga S."/>
            <person name="Miura S."/>
            <person name="Morishita T."/>
            <person name="Kabeya Y."/>
            <person name="Terasawa K."/>
            <person name="Suzuki Y."/>
            <person name="Ishii Y."/>
            <person name="Asakawa S."/>
            <person name="Takano H."/>
            <person name="Ohta N."/>
            <person name="Kuroiwa H."/>
            <person name="Tanaka K."/>
            <person name="Shimizu N."/>
            <person name="Sugano S."/>
            <person name="Sato N."/>
            <person name="Nozaki H."/>
            <person name="Ogasawara N."/>
            <person name="Kohara Y."/>
            <person name="Kuroiwa T."/>
        </authorList>
    </citation>
    <scope>NUCLEOTIDE SEQUENCE [LARGE SCALE GENOMIC DNA]</scope>
    <source>
        <strain evidence="7 8">10D</strain>
    </source>
</reference>
<evidence type="ECO:0000256" key="2">
    <source>
        <dbReference type="ARBA" id="ARBA00022737"/>
    </source>
</evidence>
<dbReference type="STRING" id="280699.M1VI59"/>
<dbReference type="OrthoDB" id="418911at2759"/>
<dbReference type="Gene3D" id="1.25.40.10">
    <property type="entry name" value="Tetratricopeptide repeat domain"/>
    <property type="match status" value="3"/>
</dbReference>
<dbReference type="GeneID" id="16994785"/>
<evidence type="ECO:0000256" key="1">
    <source>
        <dbReference type="ARBA" id="ARBA00004123"/>
    </source>
</evidence>
<sequence length="867" mass="94783">MDAPKPGEWSNTIPSLNRVSPELGSASEREPTSTGTAATGRNFWNRSCYPSRLENNQFVFLDTGLLFECLGDFEKARVMYSQIAKPILSGTSPERLRMLETDIGAQLALVRLCLIDYRRGHLEETQQRLELLLETCPRFRLGWLALAKALLLRHKIPGAFAAYQRCMELDPESAKDPLVWTGIGILYQLYGQLEEAAEAYKVTQRLLPVNDEFRDVALFYLATLKCAARDYDAALALFTQALEYRVEERSAALLMTKKTRHSGNAVENDQPSTLRIGNETAPLSTANRRATSFTTDTSAARGNGPLLPSGSNNGRQRESAATKMVLGMAQKEYETLERQRLFRARRALLDLVLDEELSALSDGRTWCEIGHVYMLCQNLAEARKAFENALIADPGDVDALQQLSWTLILLNEVPIALEHLRRCVQLDPNRAHSWYLLGRAYALSEQHLEACNAYQQAVLREPNNASYWCSIGVLYYQAQQYSDAADAYMRAIRLNPGLAEVWFDLGILYENYGQFADACSAYHRAMSLNPHNISYLERYRAMCSTLQAGEAVTSAPGRSAPKTTGQAILPSAPAAQGLSYPPDSRRQDTFPPLHRTYPAHAQIPAQVTSRRDAAYPETRTLGERAFSGQAPGVMGMVPTQPEPWAETLHRLDAGGGGGGGSAEAAVPGTEQISAGMSRAHQLPSVASKLMTKDPGPPNQVNPLLRSAAGLDRREGIADADTLAAATTAADASWAPSLSVAATVQQPSTGPQAIAGAYRLETGQPRGTPAVQVTVTASNEPVETNRSLPKISLEKCPIENTIERNKRLIILSEKKSRTISHEEATNPPSGDQNLAPESAGSTTKVALVQRQPTPDSTDTEPTDAETSS</sequence>
<keyword evidence="2" id="KW-0677">Repeat</keyword>
<dbReference type="PROSITE" id="PS50005">
    <property type="entry name" value="TPR"/>
    <property type="match status" value="5"/>
</dbReference>
<dbReference type="Pfam" id="PF00515">
    <property type="entry name" value="TPR_1"/>
    <property type="match status" value="1"/>
</dbReference>
<reference evidence="7 8" key="2">
    <citation type="journal article" date="2007" name="BMC Biol.">
        <title>A 100%-complete sequence reveals unusually simple genomic features in the hot-spring red alga Cyanidioschyzon merolae.</title>
        <authorList>
            <person name="Nozaki H."/>
            <person name="Takano H."/>
            <person name="Misumi O."/>
            <person name="Terasawa K."/>
            <person name="Matsuzaki M."/>
            <person name="Maruyama S."/>
            <person name="Nishida K."/>
            <person name="Yagisawa F."/>
            <person name="Yoshida Y."/>
            <person name="Fujiwara T."/>
            <person name="Takio S."/>
            <person name="Tamura K."/>
            <person name="Chung S.J."/>
            <person name="Nakamura S."/>
            <person name="Kuroiwa H."/>
            <person name="Tanaka K."/>
            <person name="Sato N."/>
            <person name="Kuroiwa T."/>
        </authorList>
    </citation>
    <scope>NUCLEOTIDE SEQUENCE [LARGE SCALE GENOMIC DNA]</scope>
    <source>
        <strain evidence="7 8">10D</strain>
    </source>
</reference>
<dbReference type="Gramene" id="CML093CT">
    <property type="protein sequence ID" value="CML093CT"/>
    <property type="gene ID" value="CML093C"/>
</dbReference>
<evidence type="ECO:0000313" key="7">
    <source>
        <dbReference type="EMBL" id="BAM80708.1"/>
    </source>
</evidence>
<feature type="repeat" description="TPR" evidence="5">
    <location>
        <begin position="499"/>
        <end position="532"/>
    </location>
</feature>
<keyword evidence="3 5" id="KW-0802">TPR repeat</keyword>
<dbReference type="InterPro" id="IPR011990">
    <property type="entry name" value="TPR-like_helical_dom_sf"/>
</dbReference>
<evidence type="ECO:0000256" key="6">
    <source>
        <dbReference type="SAM" id="MobiDB-lite"/>
    </source>
</evidence>
<dbReference type="EMBL" id="AP006494">
    <property type="protein sequence ID" value="BAM80708.1"/>
    <property type="molecule type" value="Genomic_DNA"/>
</dbReference>
<dbReference type="SMART" id="SM00028">
    <property type="entry name" value="TPR"/>
    <property type="match status" value="8"/>
</dbReference>
<feature type="repeat" description="TPR" evidence="5">
    <location>
        <begin position="177"/>
        <end position="210"/>
    </location>
</feature>
<feature type="compositionally biased region" description="Acidic residues" evidence="6">
    <location>
        <begin position="856"/>
        <end position="867"/>
    </location>
</feature>
<feature type="region of interest" description="Disordered" evidence="6">
    <location>
        <begin position="286"/>
        <end position="316"/>
    </location>
</feature>
<dbReference type="PANTHER" id="PTHR14017">
    <property type="entry name" value="LYSINE-SPECIFIC DEMETHYLASE"/>
    <property type="match status" value="1"/>
</dbReference>
<evidence type="ECO:0000313" key="8">
    <source>
        <dbReference type="Proteomes" id="UP000007014"/>
    </source>
</evidence>
<dbReference type="RefSeq" id="XP_005536744.1">
    <property type="nucleotide sequence ID" value="XM_005536687.1"/>
</dbReference>
<dbReference type="GO" id="GO:0005634">
    <property type="term" value="C:nucleus"/>
    <property type="evidence" value="ECO:0007669"/>
    <property type="project" value="UniProtKB-SubCell"/>
</dbReference>
<protein>
    <submittedName>
        <fullName evidence="7">Uncharacterized protein</fullName>
    </submittedName>
</protein>
<keyword evidence="4" id="KW-0539">Nucleus</keyword>
<evidence type="ECO:0000256" key="4">
    <source>
        <dbReference type="ARBA" id="ARBA00023242"/>
    </source>
</evidence>
<dbReference type="AlphaFoldDB" id="M1VI59"/>
<proteinExistence type="predicted"/>